<evidence type="ECO:0000313" key="2">
    <source>
        <dbReference type="EMBL" id="QGN16480.1"/>
    </source>
</evidence>
<evidence type="ECO:0000256" key="1">
    <source>
        <dbReference type="SAM" id="SignalP"/>
    </source>
</evidence>
<protein>
    <submittedName>
        <fullName evidence="2">Uncharacterized protein</fullName>
    </submittedName>
</protein>
<organism evidence="2 3">
    <name type="scientific">Kluyveromyces marxianus</name>
    <name type="common">Yeast</name>
    <name type="synonym">Candida kefyr</name>
    <dbReference type="NCBI Taxonomy" id="4911"/>
    <lineage>
        <taxon>Eukaryota</taxon>
        <taxon>Fungi</taxon>
        <taxon>Dikarya</taxon>
        <taxon>Ascomycota</taxon>
        <taxon>Saccharomycotina</taxon>
        <taxon>Saccharomycetes</taxon>
        <taxon>Saccharomycetales</taxon>
        <taxon>Saccharomycetaceae</taxon>
        <taxon>Kluyveromyces</taxon>
    </lineage>
</organism>
<dbReference type="EMBL" id="CP015058">
    <property type="protein sequence ID" value="QGN16480.1"/>
    <property type="molecule type" value="Genomic_DNA"/>
</dbReference>
<feature type="signal peptide" evidence="1">
    <location>
        <begin position="1"/>
        <end position="22"/>
    </location>
</feature>
<keyword evidence="3" id="KW-1185">Reference proteome</keyword>
<keyword evidence="1" id="KW-0732">Signal</keyword>
<name>A0ABX6EY30_KLUMA</name>
<reference evidence="2 3" key="1">
    <citation type="submission" date="2016-03" db="EMBL/GenBank/DDBJ databases">
        <title>How can Kluyveromyces marxianus grow so fast - potential evolutionary course in Saccharomyces Complex revealed by comparative genomics.</title>
        <authorList>
            <person name="Mo W."/>
            <person name="Lu W."/>
            <person name="Yang X."/>
            <person name="Qi J."/>
            <person name="Lv H."/>
        </authorList>
    </citation>
    <scope>NUCLEOTIDE SEQUENCE [LARGE SCALE GENOMIC DNA]</scope>
    <source>
        <strain evidence="2 3">FIM1</strain>
    </source>
</reference>
<reference evidence="2 3" key="2">
    <citation type="submission" date="2019-11" db="EMBL/GenBank/DDBJ databases">
        <authorList>
            <person name="Lu H."/>
        </authorList>
    </citation>
    <scope>NUCLEOTIDE SEQUENCE [LARGE SCALE GENOMIC DNA]</scope>
    <source>
        <strain evidence="2 3">FIM1</strain>
    </source>
</reference>
<sequence>MQPIGLLSLLFSIVQLMCTLHAAPTTITGTSLKEKAPQHTHLVEISKMQRVVDVIGLLQALPTFDDIGKIVSKMVTFSVEQDMEAEQKRNAAPEQKGTILDCLERINRTLPQHTYDVKSRLANTIELVAGLTVAETQRFGRLPTMLLRYLQFQTDKIEKSTNNAKQLEYTSATIALVEAYVSVLRDPAFLDRMVEKGRSLGVNAPIGSSDELLKLLQDEGIEDVPSVTLVLHLLFLFSATGILTPVVCFGSSFFKGGASVCEAFVSSITWQEFTVIVEMARRLRQA</sequence>
<evidence type="ECO:0000313" key="3">
    <source>
        <dbReference type="Proteomes" id="UP000422736"/>
    </source>
</evidence>
<accession>A0ABX6EY30</accession>
<proteinExistence type="predicted"/>
<gene>
    <name evidence="2" type="ORF">FIM1_3193</name>
</gene>
<dbReference type="Proteomes" id="UP000422736">
    <property type="component" value="Chromosome 5"/>
</dbReference>
<feature type="chain" id="PRO_5045147477" evidence="1">
    <location>
        <begin position="23"/>
        <end position="286"/>
    </location>
</feature>